<evidence type="ECO:0000259" key="2">
    <source>
        <dbReference type="Pfam" id="PF03795"/>
    </source>
</evidence>
<comment type="caution">
    <text evidence="3">The sequence shown here is derived from an EMBL/GenBank/DDBJ whole genome shotgun (WGS) entry which is preliminary data.</text>
</comment>
<evidence type="ECO:0000256" key="1">
    <source>
        <dbReference type="ARBA" id="ARBA00007689"/>
    </source>
</evidence>
<dbReference type="AlphaFoldDB" id="A0A933L698"/>
<sequence length="119" mass="13348">MRYVCLVHFDLAIMQSATPREQQDLDRRSLAYNDELEQQGHYVMSQAIQDGNSAVLVRVRDGKLSTTDGPYIETKEQMAGFVLIEARDMNEAIRLAAGIPLAEIGTIEVRPVYEIPTPP</sequence>
<dbReference type="InterPro" id="IPR011008">
    <property type="entry name" value="Dimeric_a/b-barrel"/>
</dbReference>
<proteinExistence type="inferred from homology"/>
<evidence type="ECO:0000313" key="3">
    <source>
        <dbReference type="EMBL" id="MBI4923110.1"/>
    </source>
</evidence>
<dbReference type="SUPFAM" id="SSF54909">
    <property type="entry name" value="Dimeric alpha+beta barrel"/>
    <property type="match status" value="1"/>
</dbReference>
<dbReference type="EMBL" id="JACRAF010000044">
    <property type="protein sequence ID" value="MBI4923110.1"/>
    <property type="molecule type" value="Genomic_DNA"/>
</dbReference>
<reference evidence="3" key="1">
    <citation type="submission" date="2020-07" db="EMBL/GenBank/DDBJ databases">
        <title>Huge and variable diversity of episymbiotic CPR bacteria and DPANN archaea in groundwater ecosystems.</title>
        <authorList>
            <person name="He C.Y."/>
            <person name="Keren R."/>
            <person name="Whittaker M."/>
            <person name="Farag I.F."/>
            <person name="Doudna J."/>
            <person name="Cate J.H.D."/>
            <person name="Banfield J.F."/>
        </authorList>
    </citation>
    <scope>NUCLEOTIDE SEQUENCE</scope>
    <source>
        <strain evidence="3">NC_groundwater_1586_Pr3_B-0.1um_66_15</strain>
    </source>
</reference>
<dbReference type="Pfam" id="PF03795">
    <property type="entry name" value="YCII"/>
    <property type="match status" value="1"/>
</dbReference>
<name>A0A933L698_9HYPH</name>
<accession>A0A933L698</accession>
<gene>
    <name evidence="3" type="ORF">HY834_15305</name>
</gene>
<dbReference type="InterPro" id="IPR005545">
    <property type="entry name" value="YCII"/>
</dbReference>
<feature type="domain" description="YCII-related" evidence="2">
    <location>
        <begin position="1"/>
        <end position="115"/>
    </location>
</feature>
<comment type="similarity">
    <text evidence="1">Belongs to the YciI family.</text>
</comment>
<dbReference type="Gene3D" id="3.30.70.1060">
    <property type="entry name" value="Dimeric alpha+beta barrel"/>
    <property type="match status" value="1"/>
</dbReference>
<protein>
    <submittedName>
        <fullName evidence="3">YciI family protein</fullName>
    </submittedName>
</protein>
<dbReference type="PANTHER" id="PTHR35174:SF3">
    <property type="entry name" value="BLL7171 PROTEIN"/>
    <property type="match status" value="1"/>
</dbReference>
<dbReference type="PANTHER" id="PTHR35174">
    <property type="entry name" value="BLL7171 PROTEIN-RELATED"/>
    <property type="match status" value="1"/>
</dbReference>
<evidence type="ECO:0000313" key="4">
    <source>
        <dbReference type="Proteomes" id="UP000782610"/>
    </source>
</evidence>
<dbReference type="Proteomes" id="UP000782610">
    <property type="component" value="Unassembled WGS sequence"/>
</dbReference>
<organism evidence="3 4">
    <name type="scientific">Devosia nanyangense</name>
    <dbReference type="NCBI Taxonomy" id="1228055"/>
    <lineage>
        <taxon>Bacteria</taxon>
        <taxon>Pseudomonadati</taxon>
        <taxon>Pseudomonadota</taxon>
        <taxon>Alphaproteobacteria</taxon>
        <taxon>Hyphomicrobiales</taxon>
        <taxon>Devosiaceae</taxon>
        <taxon>Devosia</taxon>
    </lineage>
</organism>